<reference evidence="2" key="1">
    <citation type="submission" date="2022-08" db="EMBL/GenBank/DDBJ databases">
        <title>Genome analysis of Corynebacteriales strain.</title>
        <authorList>
            <person name="Lee S.D."/>
        </authorList>
    </citation>
    <scope>NUCLEOTIDE SEQUENCE</scope>
    <source>
        <strain evidence="2">D3-21</strain>
    </source>
</reference>
<evidence type="ECO:0000313" key="2">
    <source>
        <dbReference type="EMBL" id="MDG3015057.1"/>
    </source>
</evidence>
<proteinExistence type="predicted"/>
<dbReference type="Proteomes" id="UP001152755">
    <property type="component" value="Unassembled WGS sequence"/>
</dbReference>
<gene>
    <name evidence="2" type="ORF">NVS88_10885</name>
</gene>
<protein>
    <submittedName>
        <fullName evidence="2">Sterol carrier family protein</fullName>
    </submittedName>
</protein>
<feature type="domain" description="Bacterial SCP orthologue" evidence="1">
    <location>
        <begin position="34"/>
        <end position="126"/>
    </location>
</feature>
<sequence length="129" mass="13633">MPSRSVAVDPAQVRAAVLAVAQWLRDETTPKPARSELAAAVRLSARALAQAAPGSSVEVRVPPFVAVQCIEGPRHTRGTPPNVVETDPRSWLLIATGLLTFADAADRGLLSASGSRAPEVAHWMPLVRP</sequence>
<dbReference type="EMBL" id="JANRHA010000006">
    <property type="protein sequence ID" value="MDG3015057.1"/>
    <property type="molecule type" value="Genomic_DNA"/>
</dbReference>
<dbReference type="InterPro" id="IPR041629">
    <property type="entry name" value="SCP_3"/>
</dbReference>
<dbReference type="AlphaFoldDB" id="A0A9X4M2R0"/>
<keyword evidence="3" id="KW-1185">Reference proteome</keyword>
<evidence type="ECO:0000313" key="3">
    <source>
        <dbReference type="Proteomes" id="UP001152755"/>
    </source>
</evidence>
<dbReference type="Pfam" id="PF17844">
    <property type="entry name" value="SCP_3"/>
    <property type="match status" value="1"/>
</dbReference>
<accession>A0A9X4M2R0</accession>
<name>A0A9X4M2R0_9ACTN</name>
<comment type="caution">
    <text evidence="2">The sequence shown here is derived from an EMBL/GenBank/DDBJ whole genome shotgun (WGS) entry which is preliminary data.</text>
</comment>
<evidence type="ECO:0000259" key="1">
    <source>
        <dbReference type="Pfam" id="PF17844"/>
    </source>
</evidence>
<dbReference type="RefSeq" id="WP_332519877.1">
    <property type="nucleotide sequence ID" value="NZ_JANRHA010000006.1"/>
</dbReference>
<organism evidence="2 3">
    <name type="scientific">Speluncibacter jeojiensis</name>
    <dbReference type="NCBI Taxonomy" id="2710754"/>
    <lineage>
        <taxon>Bacteria</taxon>
        <taxon>Bacillati</taxon>
        <taxon>Actinomycetota</taxon>
        <taxon>Actinomycetes</taxon>
        <taxon>Mycobacteriales</taxon>
        <taxon>Speluncibacteraceae</taxon>
        <taxon>Speluncibacter</taxon>
    </lineage>
</organism>
<dbReference type="Gene3D" id="3.30.1050.40">
    <property type="match status" value="1"/>
</dbReference>